<accession>A0ABQ1H0L9</accession>
<comment type="caution">
    <text evidence="2">The sequence shown here is derived from an EMBL/GenBank/DDBJ whole genome shotgun (WGS) entry which is preliminary data.</text>
</comment>
<proteinExistence type="predicted"/>
<organism evidence="2 3">
    <name type="scientific">Sphingomonas psychrolutea</name>
    <dbReference type="NCBI Taxonomy" id="1259676"/>
    <lineage>
        <taxon>Bacteria</taxon>
        <taxon>Pseudomonadati</taxon>
        <taxon>Pseudomonadota</taxon>
        <taxon>Alphaproteobacteria</taxon>
        <taxon>Sphingomonadales</taxon>
        <taxon>Sphingomonadaceae</taxon>
        <taxon>Sphingomonas</taxon>
    </lineage>
</organism>
<protein>
    <recommendedName>
        <fullName evidence="4">DUF2141 domain-containing protein</fullName>
    </recommendedName>
</protein>
<dbReference type="Pfam" id="PF09912">
    <property type="entry name" value="DUF2141"/>
    <property type="match status" value="1"/>
</dbReference>
<dbReference type="InterPro" id="IPR018673">
    <property type="entry name" value="DUF2141"/>
</dbReference>
<evidence type="ECO:0000313" key="3">
    <source>
        <dbReference type="Proteomes" id="UP000618591"/>
    </source>
</evidence>
<evidence type="ECO:0000313" key="2">
    <source>
        <dbReference type="EMBL" id="GGA53684.1"/>
    </source>
</evidence>
<name>A0ABQ1H0L9_9SPHN</name>
<feature type="chain" id="PRO_5045315293" description="DUF2141 domain-containing protein" evidence="1">
    <location>
        <begin position="28"/>
        <end position="161"/>
    </location>
</feature>
<keyword evidence="3" id="KW-1185">Reference proteome</keyword>
<dbReference type="RefSeq" id="WP_188447988.1">
    <property type="nucleotide sequence ID" value="NZ_BMDW01000015.1"/>
</dbReference>
<dbReference type="Proteomes" id="UP000618591">
    <property type="component" value="Unassembled WGS sequence"/>
</dbReference>
<feature type="signal peptide" evidence="1">
    <location>
        <begin position="1"/>
        <end position="27"/>
    </location>
</feature>
<gene>
    <name evidence="2" type="ORF">GCM10011395_25110</name>
</gene>
<sequence length="161" mass="17403">MIRFAPGTRVCAATLLLATLPLCPVSAGQSSGVLHVAVDNVRDRTGRVHVDLCTQKQFLNDCPVAADAPAHIGQSTVTLTGLKPGRYAAQVFYDQNGNGKVDRALFGIPKEGVGFSNDAKIRLGPPKWEEAYFDYDGQERTIRLRLRYFSGPDAPTATAAR</sequence>
<dbReference type="EMBL" id="BMDW01000015">
    <property type="protein sequence ID" value="GGA53684.1"/>
    <property type="molecule type" value="Genomic_DNA"/>
</dbReference>
<evidence type="ECO:0008006" key="4">
    <source>
        <dbReference type="Google" id="ProtNLM"/>
    </source>
</evidence>
<keyword evidence="1" id="KW-0732">Signal</keyword>
<evidence type="ECO:0000256" key="1">
    <source>
        <dbReference type="SAM" id="SignalP"/>
    </source>
</evidence>
<reference evidence="3" key="1">
    <citation type="journal article" date="2019" name="Int. J. Syst. Evol. Microbiol.">
        <title>The Global Catalogue of Microorganisms (GCM) 10K type strain sequencing project: providing services to taxonomists for standard genome sequencing and annotation.</title>
        <authorList>
            <consortium name="The Broad Institute Genomics Platform"/>
            <consortium name="The Broad Institute Genome Sequencing Center for Infectious Disease"/>
            <person name="Wu L."/>
            <person name="Ma J."/>
        </authorList>
    </citation>
    <scope>NUCLEOTIDE SEQUENCE [LARGE SCALE GENOMIC DNA]</scope>
    <source>
        <strain evidence="3">CGMCC 1.10106</strain>
    </source>
</reference>